<gene>
    <name evidence="2" type="ORF">SAMN04488023_1174</name>
</gene>
<sequence length="107" mass="13029">MTKATHRKIQLFLFALCVLVCGFYYHYYKRNRELDAYRIQHWAELQSHLITKQEYWRLWDSKIKEWKESLSKCELLETLQVLLFLLSAANLIVYWQFKKKGLRVKAG</sequence>
<keyword evidence="1" id="KW-1133">Transmembrane helix</keyword>
<organism evidence="2 3">
    <name type="scientific">Pedobacter rhizosphaerae</name>
    <dbReference type="NCBI Taxonomy" id="390241"/>
    <lineage>
        <taxon>Bacteria</taxon>
        <taxon>Pseudomonadati</taxon>
        <taxon>Bacteroidota</taxon>
        <taxon>Sphingobacteriia</taxon>
        <taxon>Sphingobacteriales</taxon>
        <taxon>Sphingobacteriaceae</taxon>
        <taxon>Pedobacter</taxon>
    </lineage>
</organism>
<evidence type="ECO:0000256" key="1">
    <source>
        <dbReference type="SAM" id="Phobius"/>
    </source>
</evidence>
<evidence type="ECO:0000313" key="3">
    <source>
        <dbReference type="Proteomes" id="UP000199572"/>
    </source>
</evidence>
<feature type="transmembrane region" description="Helical" evidence="1">
    <location>
        <begin position="9"/>
        <end position="28"/>
    </location>
</feature>
<dbReference type="EMBL" id="FOGG01000017">
    <property type="protein sequence ID" value="SER80922.1"/>
    <property type="molecule type" value="Genomic_DNA"/>
</dbReference>
<keyword evidence="1" id="KW-0472">Membrane</keyword>
<dbReference type="OrthoDB" id="768801at2"/>
<evidence type="ECO:0000313" key="2">
    <source>
        <dbReference type="EMBL" id="SER80922.1"/>
    </source>
</evidence>
<keyword evidence="3" id="KW-1185">Reference proteome</keyword>
<dbReference type="AlphaFoldDB" id="A0A1H9S7B0"/>
<keyword evidence="1" id="KW-0812">Transmembrane</keyword>
<dbReference type="Proteomes" id="UP000199572">
    <property type="component" value="Unassembled WGS sequence"/>
</dbReference>
<dbReference type="RefSeq" id="WP_090885411.1">
    <property type="nucleotide sequence ID" value="NZ_FOGG01000017.1"/>
</dbReference>
<name>A0A1H9S7B0_9SPHI</name>
<proteinExistence type="predicted"/>
<reference evidence="3" key="1">
    <citation type="submission" date="2016-10" db="EMBL/GenBank/DDBJ databases">
        <authorList>
            <person name="Varghese N."/>
            <person name="Submissions S."/>
        </authorList>
    </citation>
    <scope>NUCLEOTIDE SEQUENCE [LARGE SCALE GENOMIC DNA]</scope>
    <source>
        <strain evidence="3">DSM 18610</strain>
    </source>
</reference>
<protein>
    <submittedName>
        <fullName evidence="2">Uncharacterized protein</fullName>
    </submittedName>
</protein>
<feature type="transmembrane region" description="Helical" evidence="1">
    <location>
        <begin position="79"/>
        <end position="97"/>
    </location>
</feature>
<accession>A0A1H9S7B0</accession>